<dbReference type="CDD" id="cd07719">
    <property type="entry name" value="arylsulfatase_AtsA-like_MBL-fold"/>
    <property type="match status" value="1"/>
</dbReference>
<dbReference type="EMBL" id="JAHWDQ010000001">
    <property type="protein sequence ID" value="MBW2940598.1"/>
    <property type="molecule type" value="Genomic_DNA"/>
</dbReference>
<sequence>MTKKLTLLLSVIALSGCIPPELANRIMEKGIEQRMSSNTMKQLDDGLHFALCGAGGPMPAPKASGPCAMVIAGQRLFIVDAGTDGVRNIMRMGYQVGDIEAVFLTHFHSDHIDGLGEMGTLRWAGGANTSPLTVFGPQGVESVVNGFNMAYSHDFSYRHAHHGDVVAPTSGAGLAAQPFIQPQQGELTVLLQNDDLRIEALAVDHAPVAPSVAYRFSYKGRSLLISGDTVKSANIQKFAQGVDLLVHEALAPNLVTLMNKVAKETGNIVAEHIAHDILDYHASPVEAAETARDAGVGHLVYYHIVPPLVIPGQKALFLNGADKIFKNYTIGEDGVAFSLPSGSREIIQTSKGL</sequence>
<dbReference type="Proteomes" id="UP001166291">
    <property type="component" value="Unassembled WGS sequence"/>
</dbReference>
<keyword evidence="1" id="KW-0378">Hydrolase</keyword>
<dbReference type="Pfam" id="PF00753">
    <property type="entry name" value="Lactamase_B"/>
    <property type="match status" value="1"/>
</dbReference>
<dbReference type="PROSITE" id="PS51257">
    <property type="entry name" value="PROKAR_LIPOPROTEIN"/>
    <property type="match status" value="1"/>
</dbReference>
<accession>A0ABS6VRB7</accession>
<keyword evidence="2" id="KW-0732">Signal</keyword>
<evidence type="ECO:0000256" key="2">
    <source>
        <dbReference type="SAM" id="SignalP"/>
    </source>
</evidence>
<dbReference type="PANTHER" id="PTHR46018:SF2">
    <property type="entry name" value="ZINC PHOSPHODIESTERASE ELAC PROTEIN 1"/>
    <property type="match status" value="1"/>
</dbReference>
<dbReference type="InterPro" id="IPR001279">
    <property type="entry name" value="Metallo-B-lactamas"/>
</dbReference>
<evidence type="ECO:0000256" key="1">
    <source>
        <dbReference type="ARBA" id="ARBA00022801"/>
    </source>
</evidence>
<protein>
    <submittedName>
        <fullName evidence="4">MBL fold metallo-hydrolase</fullName>
    </submittedName>
</protein>
<gene>
    <name evidence="4" type="ORF">KXJ70_07425</name>
</gene>
<comment type="caution">
    <text evidence="4">The sequence shown here is derived from an EMBL/GenBank/DDBJ whole genome shotgun (WGS) entry which is preliminary data.</text>
</comment>
<reference evidence="4" key="1">
    <citation type="submission" date="2021-07" db="EMBL/GenBank/DDBJ databases">
        <title>Zhongshania sp. CAU 1632 isolated from seawater.</title>
        <authorList>
            <person name="Kim W."/>
        </authorList>
    </citation>
    <scope>NUCLEOTIDE SEQUENCE</scope>
    <source>
        <strain evidence="4">CAU 1632</strain>
    </source>
</reference>
<name>A0ABS6VRB7_9GAMM</name>
<dbReference type="PANTHER" id="PTHR46018">
    <property type="entry name" value="ZINC PHOSPHODIESTERASE ELAC PROTEIN 1"/>
    <property type="match status" value="1"/>
</dbReference>
<evidence type="ECO:0000259" key="3">
    <source>
        <dbReference type="SMART" id="SM00849"/>
    </source>
</evidence>
<proteinExistence type="predicted"/>
<feature type="signal peptide" evidence="2">
    <location>
        <begin position="1"/>
        <end position="23"/>
    </location>
</feature>
<evidence type="ECO:0000313" key="4">
    <source>
        <dbReference type="EMBL" id="MBW2940598.1"/>
    </source>
</evidence>
<keyword evidence="5" id="KW-1185">Reference proteome</keyword>
<dbReference type="RefSeq" id="WP_219042783.1">
    <property type="nucleotide sequence ID" value="NZ_JAHWDQ010000001.1"/>
</dbReference>
<evidence type="ECO:0000313" key="5">
    <source>
        <dbReference type="Proteomes" id="UP001166291"/>
    </source>
</evidence>
<dbReference type="InterPro" id="IPR044094">
    <property type="entry name" value="AtsA-like_MBL-fold"/>
</dbReference>
<feature type="domain" description="Metallo-beta-lactamase" evidence="3">
    <location>
        <begin position="64"/>
        <end position="272"/>
    </location>
</feature>
<dbReference type="SMART" id="SM00849">
    <property type="entry name" value="Lactamase_B"/>
    <property type="match status" value="1"/>
</dbReference>
<organism evidence="4 5">
    <name type="scientific">Zhongshania aquimaris</name>
    <dbReference type="NCBI Taxonomy" id="2857107"/>
    <lineage>
        <taxon>Bacteria</taxon>
        <taxon>Pseudomonadati</taxon>
        <taxon>Pseudomonadota</taxon>
        <taxon>Gammaproteobacteria</taxon>
        <taxon>Cellvibrionales</taxon>
        <taxon>Spongiibacteraceae</taxon>
        <taxon>Zhongshania</taxon>
    </lineage>
</organism>
<feature type="chain" id="PRO_5047369681" evidence="2">
    <location>
        <begin position="24"/>
        <end position="353"/>
    </location>
</feature>